<dbReference type="InterPro" id="IPR022604">
    <property type="entry name" value="DUF2955"/>
</dbReference>
<feature type="transmembrane region" description="Helical" evidence="5">
    <location>
        <begin position="277"/>
        <end position="297"/>
    </location>
</feature>
<keyword evidence="4 5" id="KW-0472">Membrane</keyword>
<keyword evidence="8" id="KW-1185">Reference proteome</keyword>
<dbReference type="PIRSF" id="PIRSF029594">
    <property type="entry name" value="UCP029594"/>
    <property type="match status" value="1"/>
</dbReference>
<dbReference type="EMBL" id="JAJVKT010000005">
    <property type="protein sequence ID" value="MCE7508021.1"/>
    <property type="molecule type" value="Genomic_DNA"/>
</dbReference>
<accession>A0A9Q3ZE00</accession>
<organism evidence="7 8">
    <name type="scientific">Alloalcanivorax xenomutans</name>
    <dbReference type="NCBI Taxonomy" id="1094342"/>
    <lineage>
        <taxon>Bacteria</taxon>
        <taxon>Pseudomonadati</taxon>
        <taxon>Pseudomonadota</taxon>
        <taxon>Gammaproteobacteria</taxon>
        <taxon>Oceanospirillales</taxon>
        <taxon>Alcanivoracaceae</taxon>
        <taxon>Alloalcanivorax</taxon>
    </lineage>
</organism>
<feature type="transmembrane region" description="Helical" evidence="5">
    <location>
        <begin position="33"/>
        <end position="53"/>
    </location>
</feature>
<feature type="transmembrane region" description="Helical" evidence="5">
    <location>
        <begin position="109"/>
        <end position="128"/>
    </location>
</feature>
<dbReference type="InterPro" id="IPR049453">
    <property type="entry name" value="Memb_transporter_dom"/>
</dbReference>
<evidence type="ECO:0000313" key="8">
    <source>
        <dbReference type="Proteomes" id="UP001107961"/>
    </source>
</evidence>
<keyword evidence="3 5" id="KW-1133">Transmembrane helix</keyword>
<feature type="transmembrane region" description="Helical" evidence="5">
    <location>
        <begin position="254"/>
        <end position="270"/>
    </location>
</feature>
<feature type="transmembrane region" description="Helical" evidence="5">
    <location>
        <begin position="182"/>
        <end position="199"/>
    </location>
</feature>
<dbReference type="AlphaFoldDB" id="A0A9Q3ZE00"/>
<dbReference type="RefSeq" id="WP_080531735.1">
    <property type="nucleotide sequence ID" value="NZ_CP012331.1"/>
</dbReference>
<feature type="domain" description="Integral membrane bound transporter" evidence="6">
    <location>
        <begin position="192"/>
        <end position="324"/>
    </location>
</feature>
<dbReference type="Pfam" id="PF11168">
    <property type="entry name" value="DUF2955"/>
    <property type="match status" value="1"/>
</dbReference>
<evidence type="ECO:0000313" key="7">
    <source>
        <dbReference type="EMBL" id="MCE7508021.1"/>
    </source>
</evidence>
<comment type="subcellular location">
    <subcellularLocation>
        <location evidence="1">Membrane</location>
        <topology evidence="1">Multi-pass membrane protein</topology>
    </subcellularLocation>
</comment>
<proteinExistence type="predicted"/>
<name>A0A9Q3ZE00_9GAMM</name>
<dbReference type="GO" id="GO:0016020">
    <property type="term" value="C:membrane"/>
    <property type="evidence" value="ECO:0007669"/>
    <property type="project" value="UniProtKB-SubCell"/>
</dbReference>
<keyword evidence="2 5" id="KW-0812">Transmembrane</keyword>
<dbReference type="Proteomes" id="UP001107961">
    <property type="component" value="Unassembled WGS sequence"/>
</dbReference>
<evidence type="ECO:0000256" key="1">
    <source>
        <dbReference type="ARBA" id="ARBA00004141"/>
    </source>
</evidence>
<evidence type="ECO:0000256" key="5">
    <source>
        <dbReference type="SAM" id="Phobius"/>
    </source>
</evidence>
<dbReference type="KEGG" id="axe:P40_20650"/>
<evidence type="ECO:0000256" key="3">
    <source>
        <dbReference type="ARBA" id="ARBA00022989"/>
    </source>
</evidence>
<comment type="caution">
    <text evidence="7">The sequence shown here is derived from an EMBL/GenBank/DDBJ whole genome shotgun (WGS) entry which is preliminary data.</text>
</comment>
<evidence type="ECO:0000259" key="6">
    <source>
        <dbReference type="Pfam" id="PF13515"/>
    </source>
</evidence>
<gene>
    <name evidence="7" type="ORF">LZG35_05185</name>
</gene>
<evidence type="ECO:0000256" key="2">
    <source>
        <dbReference type="ARBA" id="ARBA00022692"/>
    </source>
</evidence>
<feature type="transmembrane region" description="Helical" evidence="5">
    <location>
        <begin position="205"/>
        <end position="224"/>
    </location>
</feature>
<protein>
    <submittedName>
        <fullName evidence="7">DUF2955 domain-containing protein</fullName>
    </submittedName>
</protein>
<feature type="transmembrane region" description="Helical" evidence="5">
    <location>
        <begin position="60"/>
        <end position="79"/>
    </location>
</feature>
<evidence type="ECO:0000256" key="4">
    <source>
        <dbReference type="ARBA" id="ARBA00023136"/>
    </source>
</evidence>
<feature type="transmembrane region" description="Helical" evidence="5">
    <location>
        <begin position="309"/>
        <end position="329"/>
    </location>
</feature>
<feature type="transmembrane region" description="Helical" evidence="5">
    <location>
        <begin position="231"/>
        <end position="248"/>
    </location>
</feature>
<dbReference type="Pfam" id="PF13515">
    <property type="entry name" value="FUSC_2"/>
    <property type="match status" value="1"/>
</dbReference>
<sequence length="343" mass="37645">MAAHDALSLTQDQFRQCLRISLGSLIGFGFAHLTQWSTGLFFCVYPVLLLGMVPRFSTHASLQFVAASLVNVVEVYVLAGMFGDQPLLMTPLAWSLFAIRFYCMASGRFFLFGANGLVSSSVLFHFASYPDMDFGGMAKANVTASLLTVAVAWLLCGLFPPKQAAAPPSPPQKSPEQLRHQVLLGSTVATVSFLVFQIFDLRDSLSAQVTTLLMLFPMTYAGALQYGRARAVGVLLGCNAALLIQLLLYDWYSNWLLVGPLYWVALMFFARRHVREGVSGVGFAGATTIAVIFGQYLLPQQDAIYQTLYRFSSITVAVMVALTVIYIVHKMLNLLPATRYTVS</sequence>
<feature type="transmembrane region" description="Helical" evidence="5">
    <location>
        <begin position="85"/>
        <end position="102"/>
    </location>
</feature>
<feature type="transmembrane region" description="Helical" evidence="5">
    <location>
        <begin position="140"/>
        <end position="161"/>
    </location>
</feature>
<dbReference type="InterPro" id="IPR016926">
    <property type="entry name" value="UCP029594"/>
</dbReference>
<reference evidence="7" key="1">
    <citation type="submission" date="2022-01" db="EMBL/GenBank/DDBJ databases">
        <authorList>
            <person name="Karlyshev A.V."/>
            <person name="Jaspars M."/>
        </authorList>
    </citation>
    <scope>NUCLEOTIDE SEQUENCE</scope>
    <source>
        <strain evidence="7">AGSA3-2</strain>
    </source>
</reference>